<evidence type="ECO:0000313" key="2">
    <source>
        <dbReference type="EMBL" id="TPX70317.1"/>
    </source>
</evidence>
<comment type="caution">
    <text evidence="2">The sequence shown here is derived from an EMBL/GenBank/DDBJ whole genome shotgun (WGS) entry which is preliminary data.</text>
</comment>
<sequence>MATFVALASLASIASAQFQLGGPTQPGLPPGCLGSFPDLKKCAASNWFLTEADPCYPVAPIPLDGQKVYVKDATNFCINLPDPDSIFLQENFYKVGAYPTFVQSEGYVRSFCMGDYLPPGAKRMPQFGLRSVRVVKNFTAAGSMYMQISGVMDCKVLNINCTQSAPGLYDDGGQYDNVGFATCGKEPYSGVDNTDKGNPGFVNYLEMGGNSVFCMRVCEAGTMGPGGVCDVTRDTAGCQDVMGVSFTDPDGAFIYQDSPTAVATTQYVSLPPLPTTTTTTTTVATTNTAPLNDVTVVPGQSGSSPVGVQTAQPGASNAKSSSMISAQVGGGVFSLIVLLIL</sequence>
<dbReference type="AlphaFoldDB" id="A0A507F3Z0"/>
<accession>A0A507F3Z0</accession>
<dbReference type="OrthoDB" id="2122616at2759"/>
<name>A0A507F3Z0_9FUNG</name>
<evidence type="ECO:0000256" key="1">
    <source>
        <dbReference type="SAM" id="SignalP"/>
    </source>
</evidence>
<keyword evidence="3" id="KW-1185">Reference proteome</keyword>
<organism evidence="2 3">
    <name type="scientific">Chytriomyces confervae</name>
    <dbReference type="NCBI Taxonomy" id="246404"/>
    <lineage>
        <taxon>Eukaryota</taxon>
        <taxon>Fungi</taxon>
        <taxon>Fungi incertae sedis</taxon>
        <taxon>Chytridiomycota</taxon>
        <taxon>Chytridiomycota incertae sedis</taxon>
        <taxon>Chytridiomycetes</taxon>
        <taxon>Chytridiales</taxon>
        <taxon>Chytriomycetaceae</taxon>
        <taxon>Chytriomyces</taxon>
    </lineage>
</organism>
<feature type="signal peptide" evidence="1">
    <location>
        <begin position="1"/>
        <end position="16"/>
    </location>
</feature>
<evidence type="ECO:0000313" key="3">
    <source>
        <dbReference type="Proteomes" id="UP000320333"/>
    </source>
</evidence>
<gene>
    <name evidence="2" type="ORF">CcCBS67573_g06555</name>
</gene>
<dbReference type="Proteomes" id="UP000320333">
    <property type="component" value="Unassembled WGS sequence"/>
</dbReference>
<feature type="chain" id="PRO_5021396514" evidence="1">
    <location>
        <begin position="17"/>
        <end position="341"/>
    </location>
</feature>
<protein>
    <submittedName>
        <fullName evidence="2">Uncharacterized protein</fullName>
    </submittedName>
</protein>
<proteinExistence type="predicted"/>
<reference evidence="2 3" key="1">
    <citation type="journal article" date="2019" name="Sci. Rep.">
        <title>Comparative genomics of chytrid fungi reveal insights into the obligate biotrophic and pathogenic lifestyle of Synchytrium endobioticum.</title>
        <authorList>
            <person name="van de Vossenberg B.T.L.H."/>
            <person name="Warris S."/>
            <person name="Nguyen H.D.T."/>
            <person name="van Gent-Pelzer M.P.E."/>
            <person name="Joly D.L."/>
            <person name="van de Geest H.C."/>
            <person name="Bonants P.J.M."/>
            <person name="Smith D.S."/>
            <person name="Levesque C.A."/>
            <person name="van der Lee T.A.J."/>
        </authorList>
    </citation>
    <scope>NUCLEOTIDE SEQUENCE [LARGE SCALE GENOMIC DNA]</scope>
    <source>
        <strain evidence="2 3">CBS 675.73</strain>
    </source>
</reference>
<keyword evidence="1" id="KW-0732">Signal</keyword>
<dbReference type="EMBL" id="QEAP01000287">
    <property type="protein sequence ID" value="TPX70317.1"/>
    <property type="molecule type" value="Genomic_DNA"/>
</dbReference>